<protein>
    <submittedName>
        <fullName evidence="1">Uncharacterized protein</fullName>
    </submittedName>
</protein>
<name>A0ABQ9W106_SAGOE</name>
<reference evidence="1 2" key="1">
    <citation type="submission" date="2023-05" db="EMBL/GenBank/DDBJ databases">
        <title>B98-5 Cell Line De Novo Hybrid Assembly: An Optical Mapping Approach.</title>
        <authorList>
            <person name="Kananen K."/>
            <person name="Auerbach J.A."/>
            <person name="Kautto E."/>
            <person name="Blachly J.S."/>
        </authorList>
    </citation>
    <scope>NUCLEOTIDE SEQUENCE [LARGE SCALE GENOMIC DNA]</scope>
    <source>
        <strain evidence="1">B95-8</strain>
        <tissue evidence="1">Cell line</tissue>
    </source>
</reference>
<proteinExistence type="predicted"/>
<organism evidence="1 2">
    <name type="scientific">Saguinus oedipus</name>
    <name type="common">Cotton-top tamarin</name>
    <name type="synonym">Oedipomidas oedipus</name>
    <dbReference type="NCBI Taxonomy" id="9490"/>
    <lineage>
        <taxon>Eukaryota</taxon>
        <taxon>Metazoa</taxon>
        <taxon>Chordata</taxon>
        <taxon>Craniata</taxon>
        <taxon>Vertebrata</taxon>
        <taxon>Euteleostomi</taxon>
        <taxon>Mammalia</taxon>
        <taxon>Eutheria</taxon>
        <taxon>Euarchontoglires</taxon>
        <taxon>Primates</taxon>
        <taxon>Haplorrhini</taxon>
        <taxon>Platyrrhini</taxon>
        <taxon>Cebidae</taxon>
        <taxon>Callitrichinae</taxon>
        <taxon>Saguinus</taxon>
    </lineage>
</organism>
<keyword evidence="2" id="KW-1185">Reference proteome</keyword>
<gene>
    <name evidence="1" type="ORF">P7K49_005944</name>
</gene>
<feature type="non-terminal residue" evidence="1">
    <location>
        <position position="1"/>
    </location>
</feature>
<comment type="caution">
    <text evidence="1">The sequence shown here is derived from an EMBL/GenBank/DDBJ whole genome shotgun (WGS) entry which is preliminary data.</text>
</comment>
<dbReference type="EMBL" id="JASSZA010000003">
    <property type="protein sequence ID" value="KAK2115318.1"/>
    <property type="molecule type" value="Genomic_DNA"/>
</dbReference>
<evidence type="ECO:0000313" key="2">
    <source>
        <dbReference type="Proteomes" id="UP001266305"/>
    </source>
</evidence>
<dbReference type="Proteomes" id="UP001266305">
    <property type="component" value="Unassembled WGS sequence"/>
</dbReference>
<evidence type="ECO:0000313" key="1">
    <source>
        <dbReference type="EMBL" id="KAK2115318.1"/>
    </source>
</evidence>
<accession>A0ABQ9W106</accession>
<sequence>RPTLPSLGIKGEAAGICEVGGQGHGCERPLMVRSSRTRTDRGIQQALVCLVCRPLPLCTASFPPDPENQP</sequence>